<protein>
    <submittedName>
        <fullName evidence="3">Glutathione S-transferase</fullName>
    </submittedName>
</protein>
<evidence type="ECO:0000256" key="1">
    <source>
        <dbReference type="RuleBase" id="RU003494"/>
    </source>
</evidence>
<dbReference type="SUPFAM" id="SSF47616">
    <property type="entry name" value="GST C-terminal domain-like"/>
    <property type="match status" value="1"/>
</dbReference>
<dbReference type="SUPFAM" id="SSF52833">
    <property type="entry name" value="Thioredoxin-like"/>
    <property type="match status" value="1"/>
</dbReference>
<organism evidence="3 4">
    <name type="scientific">Hoeflea alexandrii</name>
    <dbReference type="NCBI Taxonomy" id="288436"/>
    <lineage>
        <taxon>Bacteria</taxon>
        <taxon>Pseudomonadati</taxon>
        <taxon>Pseudomonadota</taxon>
        <taxon>Alphaproteobacteria</taxon>
        <taxon>Hyphomicrobiales</taxon>
        <taxon>Rhizobiaceae</taxon>
        <taxon>Hoeflea</taxon>
    </lineage>
</organism>
<dbReference type="CDD" id="cd03207">
    <property type="entry name" value="GST_C_8"/>
    <property type="match status" value="1"/>
</dbReference>
<name>A0ABT1CWK9_9HYPH</name>
<comment type="caution">
    <text evidence="3">The sequence shown here is derived from an EMBL/GenBank/DDBJ whole genome shotgun (WGS) entry which is preliminary data.</text>
</comment>
<dbReference type="RefSeq" id="WP_252916543.1">
    <property type="nucleotide sequence ID" value="NZ_JAAAML010000003.1"/>
</dbReference>
<evidence type="ECO:0000313" key="3">
    <source>
        <dbReference type="EMBL" id="MCO6409746.1"/>
    </source>
</evidence>
<dbReference type="CDD" id="cd03046">
    <property type="entry name" value="GST_N_GTT1_like"/>
    <property type="match status" value="1"/>
</dbReference>
<dbReference type="Pfam" id="PF02798">
    <property type="entry name" value="GST_N"/>
    <property type="match status" value="1"/>
</dbReference>
<sequence>MLTLYHSPQTRSSRIIRLLIELGVLDQVDVRIVTVTRQDGSGGADPSNPHPEGKVPLLVHDGVELWESNAIIVYLTDLFAEKGLGRRIGDKDRGTYLSWLAWYGNIVEPVLVFTAAGLNHPYLDATFRGAPEVAARLTAQLEKTPYLMGSEFSAADLLVASPYTWMPQATPDVQVVRDWIERCESRLSARQTMEFDRAHMPG</sequence>
<dbReference type="Gene3D" id="3.40.30.10">
    <property type="entry name" value="Glutaredoxin"/>
    <property type="match status" value="1"/>
</dbReference>
<reference evidence="3 4" key="1">
    <citation type="submission" date="2020-01" db="EMBL/GenBank/DDBJ databases">
        <title>Genomes of bacteria type strains.</title>
        <authorList>
            <person name="Chen J."/>
            <person name="Zhu S."/>
            <person name="Yang J."/>
        </authorList>
    </citation>
    <scope>NUCLEOTIDE SEQUENCE [LARGE SCALE GENOMIC DNA]</scope>
    <source>
        <strain evidence="3 4">DSM 16655</strain>
    </source>
</reference>
<dbReference type="Pfam" id="PF00043">
    <property type="entry name" value="GST_C"/>
    <property type="match status" value="1"/>
</dbReference>
<evidence type="ECO:0000259" key="2">
    <source>
        <dbReference type="PROSITE" id="PS50404"/>
    </source>
</evidence>
<dbReference type="InterPro" id="IPR036249">
    <property type="entry name" value="Thioredoxin-like_sf"/>
</dbReference>
<dbReference type="EMBL" id="JAAAML010000003">
    <property type="protein sequence ID" value="MCO6409746.1"/>
    <property type="molecule type" value="Genomic_DNA"/>
</dbReference>
<dbReference type="Proteomes" id="UP001320715">
    <property type="component" value="Unassembled WGS sequence"/>
</dbReference>
<evidence type="ECO:0000313" key="4">
    <source>
        <dbReference type="Proteomes" id="UP001320715"/>
    </source>
</evidence>
<accession>A0ABT1CWK9</accession>
<comment type="similarity">
    <text evidence="1">Belongs to the GST superfamily.</text>
</comment>
<keyword evidence="4" id="KW-1185">Reference proteome</keyword>
<dbReference type="PANTHER" id="PTHR44051:SF8">
    <property type="entry name" value="GLUTATHIONE S-TRANSFERASE GSTA"/>
    <property type="match status" value="1"/>
</dbReference>
<dbReference type="InterPro" id="IPR004046">
    <property type="entry name" value="GST_C"/>
</dbReference>
<dbReference type="InterPro" id="IPR036282">
    <property type="entry name" value="Glutathione-S-Trfase_C_sf"/>
</dbReference>
<feature type="domain" description="GST N-terminal" evidence="2">
    <location>
        <begin position="1"/>
        <end position="83"/>
    </location>
</feature>
<dbReference type="Gene3D" id="1.20.1050.10">
    <property type="match status" value="1"/>
</dbReference>
<gene>
    <name evidence="3" type="ORF">GTW23_16305</name>
</gene>
<dbReference type="InterPro" id="IPR004045">
    <property type="entry name" value="Glutathione_S-Trfase_N"/>
</dbReference>
<proteinExistence type="inferred from homology"/>
<dbReference type="PROSITE" id="PS50404">
    <property type="entry name" value="GST_NTER"/>
    <property type="match status" value="1"/>
</dbReference>
<dbReference type="PANTHER" id="PTHR44051">
    <property type="entry name" value="GLUTATHIONE S-TRANSFERASE-RELATED"/>
    <property type="match status" value="1"/>
</dbReference>